<dbReference type="Pfam" id="PF12172">
    <property type="entry name" value="zf-ChsH2"/>
    <property type="match status" value="1"/>
</dbReference>
<dbReference type="Proteomes" id="UP000034803">
    <property type="component" value="Unassembled WGS sequence"/>
</dbReference>
<name>A0A0F9YXG0_9BACT</name>
<accession>A0A0F9YXG0</accession>
<dbReference type="EMBL" id="LBOI01000015">
    <property type="protein sequence ID" value="KKP31146.1"/>
    <property type="molecule type" value="Genomic_DNA"/>
</dbReference>
<comment type="caution">
    <text evidence="2">The sequence shown here is derived from an EMBL/GenBank/DDBJ whole genome shotgun (WGS) entry which is preliminary data.</text>
</comment>
<dbReference type="Gene3D" id="6.10.30.10">
    <property type="match status" value="1"/>
</dbReference>
<feature type="domain" description="ChsH2 rubredoxin-like zinc ribbon" evidence="1">
    <location>
        <begin position="24"/>
        <end position="43"/>
    </location>
</feature>
<sequence>MEIPRHWRLKQSRYNLLGEMCPNPDCQEFIFPPRDVCPNCKGEAKIKPNEISGAIYDRTLRLAGSTKQG</sequence>
<evidence type="ECO:0000313" key="3">
    <source>
        <dbReference type="Proteomes" id="UP000034803"/>
    </source>
</evidence>
<proteinExistence type="predicted"/>
<evidence type="ECO:0000259" key="1">
    <source>
        <dbReference type="Pfam" id="PF12172"/>
    </source>
</evidence>
<protein>
    <recommendedName>
        <fullName evidence="1">ChsH2 rubredoxin-like zinc ribbon domain-containing protein</fullName>
    </recommendedName>
</protein>
<evidence type="ECO:0000313" key="2">
    <source>
        <dbReference type="EMBL" id="KKP31146.1"/>
    </source>
</evidence>
<gene>
    <name evidence="2" type="ORF">UR21_C0015G0020</name>
</gene>
<organism evidence="2 3">
    <name type="scientific">Candidatus Woesebacteria bacterium GW2011_GWC2_31_9</name>
    <dbReference type="NCBI Taxonomy" id="1618586"/>
    <lineage>
        <taxon>Bacteria</taxon>
        <taxon>Candidatus Woeseibacteriota</taxon>
    </lineage>
</organism>
<reference evidence="2 3" key="1">
    <citation type="journal article" date="2015" name="Nature">
        <title>rRNA introns, odd ribosomes, and small enigmatic genomes across a large radiation of phyla.</title>
        <authorList>
            <person name="Brown C.T."/>
            <person name="Hug L.A."/>
            <person name="Thomas B.C."/>
            <person name="Sharon I."/>
            <person name="Castelle C.J."/>
            <person name="Singh A."/>
            <person name="Wilkins M.J."/>
            <person name="Williams K.H."/>
            <person name="Banfield J.F."/>
        </authorList>
    </citation>
    <scope>NUCLEOTIDE SEQUENCE [LARGE SCALE GENOMIC DNA]</scope>
</reference>
<dbReference type="AlphaFoldDB" id="A0A0F9YXG0"/>
<dbReference type="InterPro" id="IPR022002">
    <property type="entry name" value="ChsH2_Znr"/>
</dbReference>